<evidence type="ECO:0000313" key="2">
    <source>
        <dbReference type="EMBL" id="EGG07615.1"/>
    </source>
</evidence>
<dbReference type="InParanoid" id="F4RIT0"/>
<gene>
    <name evidence="2" type="ORF">MELLADRAFT_85464</name>
</gene>
<accession>F4RIT0</accession>
<feature type="region of interest" description="Disordered" evidence="1">
    <location>
        <begin position="376"/>
        <end position="397"/>
    </location>
</feature>
<evidence type="ECO:0000256" key="1">
    <source>
        <dbReference type="SAM" id="MobiDB-lite"/>
    </source>
</evidence>
<dbReference type="HOGENOM" id="CLU_042820_0_0_1"/>
<proteinExistence type="predicted"/>
<dbReference type="EMBL" id="GL883103">
    <property type="protein sequence ID" value="EGG07615.1"/>
    <property type="molecule type" value="Genomic_DNA"/>
</dbReference>
<dbReference type="Proteomes" id="UP000001072">
    <property type="component" value="Unassembled WGS sequence"/>
</dbReference>
<feature type="region of interest" description="Disordered" evidence="1">
    <location>
        <begin position="90"/>
        <end position="109"/>
    </location>
</feature>
<organism evidence="3">
    <name type="scientific">Melampsora larici-populina (strain 98AG31 / pathotype 3-4-7)</name>
    <name type="common">Poplar leaf rust fungus</name>
    <dbReference type="NCBI Taxonomy" id="747676"/>
    <lineage>
        <taxon>Eukaryota</taxon>
        <taxon>Fungi</taxon>
        <taxon>Dikarya</taxon>
        <taxon>Basidiomycota</taxon>
        <taxon>Pucciniomycotina</taxon>
        <taxon>Pucciniomycetes</taxon>
        <taxon>Pucciniales</taxon>
        <taxon>Melampsoraceae</taxon>
        <taxon>Melampsora</taxon>
    </lineage>
</organism>
<dbReference type="AlphaFoldDB" id="F4RIT0"/>
<dbReference type="VEuPathDB" id="FungiDB:MELLADRAFT_85464"/>
<sequence length="397" mass="44445">MPVGSGDMSPCVDNIIHHTFFNLAWDVGTTNPAESHSRLLIYLHWSCPGSNIKSNSLMTLDLNNGLVCLLSAFFQRVSLVPMDMDDIFGSDDPMEDSHPGQSRSPNKPSLRRDLCSLLLLSLLLYHQGRTGATGLKWIAGRVIRDTFKDQIGEFILRPDLQAFSKTVAEDHTTMLQSLEVLTFNYLKGLKPEYVDAHCPGDYVAGEACIPGTAMYMFIKDNLKNQRSKVRSALLTNILGVREGSLLKVPAAKSMVIQVARTFLESVRPLEDNEVLPKLGRPTVKRIIFMRYVTAYNYLNHTENKRRCQWTLLDKALVDLRARPESNTALYINKIIRYDRQVFDGKRTWATIKASVTLPAPFVDQVLASVQDQSCSDLIGDESGPSGNQATGEDFEEE</sequence>
<evidence type="ECO:0000313" key="3">
    <source>
        <dbReference type="Proteomes" id="UP000001072"/>
    </source>
</evidence>
<name>F4RIT0_MELLP</name>
<dbReference type="GeneID" id="18933856"/>
<dbReference type="KEGG" id="mlr:MELLADRAFT_85464"/>
<reference evidence="3" key="1">
    <citation type="journal article" date="2011" name="Proc. Natl. Acad. Sci. U.S.A.">
        <title>Obligate biotrophy features unraveled by the genomic analysis of rust fungi.</title>
        <authorList>
            <person name="Duplessis S."/>
            <person name="Cuomo C.A."/>
            <person name="Lin Y.-C."/>
            <person name="Aerts A."/>
            <person name="Tisserant E."/>
            <person name="Veneault-Fourrey C."/>
            <person name="Joly D.L."/>
            <person name="Hacquard S."/>
            <person name="Amselem J."/>
            <person name="Cantarel B.L."/>
            <person name="Chiu R."/>
            <person name="Coutinho P.M."/>
            <person name="Feau N."/>
            <person name="Field M."/>
            <person name="Frey P."/>
            <person name="Gelhaye E."/>
            <person name="Goldberg J."/>
            <person name="Grabherr M.G."/>
            <person name="Kodira C.D."/>
            <person name="Kohler A."/>
            <person name="Kuees U."/>
            <person name="Lindquist E.A."/>
            <person name="Lucas S.M."/>
            <person name="Mago R."/>
            <person name="Mauceli E."/>
            <person name="Morin E."/>
            <person name="Murat C."/>
            <person name="Pangilinan J.L."/>
            <person name="Park R."/>
            <person name="Pearson M."/>
            <person name="Quesneville H."/>
            <person name="Rouhier N."/>
            <person name="Sakthikumar S."/>
            <person name="Salamov A.A."/>
            <person name="Schmutz J."/>
            <person name="Selles B."/>
            <person name="Shapiro H."/>
            <person name="Tanguay P."/>
            <person name="Tuskan G.A."/>
            <person name="Henrissat B."/>
            <person name="Van de Peer Y."/>
            <person name="Rouze P."/>
            <person name="Ellis J.G."/>
            <person name="Dodds P.N."/>
            <person name="Schein J.E."/>
            <person name="Zhong S."/>
            <person name="Hamelin R.C."/>
            <person name="Grigoriev I.V."/>
            <person name="Szabo L.J."/>
            <person name="Martin F."/>
        </authorList>
    </citation>
    <scope>NUCLEOTIDE SEQUENCE [LARGE SCALE GENOMIC DNA]</scope>
    <source>
        <strain evidence="3">98AG31 / pathotype 3-4-7</strain>
    </source>
</reference>
<keyword evidence="3" id="KW-1185">Reference proteome</keyword>
<dbReference type="RefSeq" id="XP_007408947.1">
    <property type="nucleotide sequence ID" value="XM_007408885.1"/>
</dbReference>
<protein>
    <submittedName>
        <fullName evidence="2">Uncharacterized protein</fullName>
    </submittedName>
</protein>